<dbReference type="SUPFAM" id="SSF57845">
    <property type="entry name" value="B-box zinc-binding domain"/>
    <property type="match status" value="1"/>
</dbReference>
<dbReference type="InterPro" id="IPR003879">
    <property type="entry name" value="Butyrophylin_SPRY"/>
</dbReference>
<dbReference type="InterPro" id="IPR001841">
    <property type="entry name" value="Znf_RING"/>
</dbReference>
<evidence type="ECO:0000256" key="5">
    <source>
        <dbReference type="ARBA" id="ARBA00022859"/>
    </source>
</evidence>
<dbReference type="Gene3D" id="2.60.120.920">
    <property type="match status" value="1"/>
</dbReference>
<evidence type="ECO:0000313" key="13">
    <source>
        <dbReference type="Proteomes" id="UP000472265"/>
    </source>
</evidence>
<dbReference type="AlphaFoldDB" id="A0A671XZI0"/>
<keyword evidence="8" id="KW-0472">Membrane</keyword>
<keyword evidence="1" id="KW-0399">Innate immunity</keyword>
<feature type="transmembrane region" description="Helical" evidence="8">
    <location>
        <begin position="230"/>
        <end position="250"/>
    </location>
</feature>
<dbReference type="GO" id="GO:0005737">
    <property type="term" value="C:cytoplasm"/>
    <property type="evidence" value="ECO:0007669"/>
    <property type="project" value="UniProtKB-ARBA"/>
</dbReference>
<feature type="domain" description="RING-type" evidence="9">
    <location>
        <begin position="14"/>
        <end position="56"/>
    </location>
</feature>
<evidence type="ECO:0000256" key="3">
    <source>
        <dbReference type="ARBA" id="ARBA00022771"/>
    </source>
</evidence>
<sequence>MEYTEKKLEEMLRCPVCQDIFKDPHQLPCGHSMCMGCLENMRDHSSDMPFRCPDCRSYFGLAIGLQKSYTLTNITENFRESKKRKDIQTKNVFCDCCLTEKTPAFKMCLKCEVALCKEHIKDHLELPVFTGHPLVKPLGDLTERKCPQHEDAVLRYYCNASGRYICNMCALESKNRNMSTEASNVVRRQLTEYMDLRFETLKLQMTETNKSVKKLQEQIRHAKLNSSDSAINSVTFVLLFLWFIVLYYAYNYSVENKMLTAALDKQQNRVHHIYSTIAELLADSPVKSQKYLPTEAIHILDVDTASPFLGVSADLRTAERVKTRLNYPSSKSRFEEAPQVLSERCFSTGTHIWEVEAEGYWDIAVSYKSIQRKNNNSPFGKNALSWSLTHDGKGKLLAYHNREKKVISATLKSTRIAVMVDFGKGNITFSSVESTITRLHEFKAELTEPVCLGFGLYKLDPPSRATIVNSS</sequence>
<keyword evidence="7" id="KW-0175">Coiled coil</keyword>
<dbReference type="Proteomes" id="UP000472265">
    <property type="component" value="Chromosome 21"/>
</dbReference>
<dbReference type="SUPFAM" id="SSF57850">
    <property type="entry name" value="RING/U-box"/>
    <property type="match status" value="1"/>
</dbReference>
<dbReference type="GO" id="GO:0008270">
    <property type="term" value="F:zinc ion binding"/>
    <property type="evidence" value="ECO:0007669"/>
    <property type="project" value="UniProtKB-KW"/>
</dbReference>
<evidence type="ECO:0000256" key="6">
    <source>
        <dbReference type="PROSITE-ProRule" id="PRU00024"/>
    </source>
</evidence>
<evidence type="ECO:0000259" key="10">
    <source>
        <dbReference type="PROSITE" id="PS50119"/>
    </source>
</evidence>
<dbReference type="Gene3D" id="3.30.40.10">
    <property type="entry name" value="Zinc/RING finger domain, C3HC4 (zinc finger)"/>
    <property type="match status" value="1"/>
</dbReference>
<evidence type="ECO:0000256" key="2">
    <source>
        <dbReference type="ARBA" id="ARBA00022723"/>
    </source>
</evidence>
<evidence type="ECO:0000313" key="12">
    <source>
        <dbReference type="Ensembl" id="ENSSAUP00010056644.1"/>
    </source>
</evidence>
<dbReference type="InterPro" id="IPR017907">
    <property type="entry name" value="Znf_RING_CS"/>
</dbReference>
<dbReference type="OrthoDB" id="6105938at2759"/>
<reference evidence="12" key="3">
    <citation type="submission" date="2025-09" db="UniProtKB">
        <authorList>
            <consortium name="Ensembl"/>
        </authorList>
    </citation>
    <scope>IDENTIFICATION</scope>
</reference>
<dbReference type="SMART" id="SM00589">
    <property type="entry name" value="PRY"/>
    <property type="match status" value="1"/>
</dbReference>
<keyword evidence="8" id="KW-0812">Transmembrane</keyword>
<keyword evidence="3 6" id="KW-0863">Zinc-finger</keyword>
<dbReference type="Pfam" id="PF00622">
    <property type="entry name" value="SPRY"/>
    <property type="match status" value="1"/>
</dbReference>
<dbReference type="InterPro" id="IPR051051">
    <property type="entry name" value="E3_ubiq-ligase_TRIM/RNF"/>
</dbReference>
<dbReference type="GO" id="GO:0045087">
    <property type="term" value="P:innate immune response"/>
    <property type="evidence" value="ECO:0007669"/>
    <property type="project" value="UniProtKB-KW"/>
</dbReference>
<dbReference type="SUPFAM" id="SSF49899">
    <property type="entry name" value="Concanavalin A-like lectins/glucanases"/>
    <property type="match status" value="1"/>
</dbReference>
<dbReference type="PROSITE" id="PS50119">
    <property type="entry name" value="ZF_BBOX"/>
    <property type="match status" value="1"/>
</dbReference>
<protein>
    <submittedName>
        <fullName evidence="12">E3 ubiquitin-protein ligase TRIM47-like</fullName>
    </submittedName>
</protein>
<dbReference type="Gene3D" id="3.30.160.60">
    <property type="entry name" value="Classic Zinc Finger"/>
    <property type="match status" value="1"/>
</dbReference>
<dbReference type="RefSeq" id="XP_030259265.1">
    <property type="nucleotide sequence ID" value="XM_030403405.1"/>
</dbReference>
<reference evidence="12" key="1">
    <citation type="submission" date="2021-04" db="EMBL/GenBank/DDBJ databases">
        <authorList>
            <consortium name="Wellcome Sanger Institute Data Sharing"/>
        </authorList>
    </citation>
    <scope>NUCLEOTIDE SEQUENCE [LARGE SCALE GENOMIC DNA]</scope>
</reference>
<dbReference type="Ensembl" id="ENSSAUT00010059500.1">
    <property type="protein sequence ID" value="ENSSAUP00010056644.1"/>
    <property type="gene ID" value="ENSSAUG00010023224.1"/>
</dbReference>
<dbReference type="PROSITE" id="PS50089">
    <property type="entry name" value="ZF_RING_2"/>
    <property type="match status" value="1"/>
</dbReference>
<dbReference type="CDD" id="cd19756">
    <property type="entry name" value="Bbox2"/>
    <property type="match status" value="1"/>
</dbReference>
<dbReference type="Pfam" id="PF15227">
    <property type="entry name" value="zf-C3HC4_4"/>
    <property type="match status" value="1"/>
</dbReference>
<dbReference type="PROSITE" id="PS50188">
    <property type="entry name" value="B302_SPRY"/>
    <property type="match status" value="1"/>
</dbReference>
<dbReference type="InterPro" id="IPR013083">
    <property type="entry name" value="Znf_RING/FYVE/PHD"/>
</dbReference>
<dbReference type="InterPro" id="IPR013320">
    <property type="entry name" value="ConA-like_dom_sf"/>
</dbReference>
<dbReference type="InterPro" id="IPR003877">
    <property type="entry name" value="SPRY_dom"/>
</dbReference>
<evidence type="ECO:0000256" key="4">
    <source>
        <dbReference type="ARBA" id="ARBA00022833"/>
    </source>
</evidence>
<dbReference type="InterPro" id="IPR001870">
    <property type="entry name" value="B30.2/SPRY"/>
</dbReference>
<evidence type="ECO:0000259" key="9">
    <source>
        <dbReference type="PROSITE" id="PS50089"/>
    </source>
</evidence>
<name>A0A671XZI0_SPAAU</name>
<evidence type="ECO:0000256" key="7">
    <source>
        <dbReference type="SAM" id="Coils"/>
    </source>
</evidence>
<dbReference type="GeneTree" id="ENSGT00940000165001"/>
<keyword evidence="8" id="KW-1133">Transmembrane helix</keyword>
<dbReference type="InterPro" id="IPR043136">
    <property type="entry name" value="B30.2/SPRY_sf"/>
</dbReference>
<dbReference type="PROSITE" id="PS00518">
    <property type="entry name" value="ZF_RING_1"/>
    <property type="match status" value="1"/>
</dbReference>
<dbReference type="OMA" id="THVWEVE"/>
<evidence type="ECO:0000256" key="1">
    <source>
        <dbReference type="ARBA" id="ARBA00022588"/>
    </source>
</evidence>
<dbReference type="InterPro" id="IPR000315">
    <property type="entry name" value="Znf_B-box"/>
</dbReference>
<feature type="coiled-coil region" evidence="7">
    <location>
        <begin position="198"/>
        <end position="225"/>
    </location>
</feature>
<keyword evidence="13" id="KW-1185">Reference proteome</keyword>
<dbReference type="GeneID" id="115572912"/>
<dbReference type="PANTHER" id="PTHR25465">
    <property type="entry name" value="B-BOX DOMAIN CONTAINING"/>
    <property type="match status" value="1"/>
</dbReference>
<organism evidence="12 13">
    <name type="scientific">Sparus aurata</name>
    <name type="common">Gilthead sea bream</name>
    <dbReference type="NCBI Taxonomy" id="8175"/>
    <lineage>
        <taxon>Eukaryota</taxon>
        <taxon>Metazoa</taxon>
        <taxon>Chordata</taxon>
        <taxon>Craniata</taxon>
        <taxon>Vertebrata</taxon>
        <taxon>Euteleostomi</taxon>
        <taxon>Actinopterygii</taxon>
        <taxon>Neopterygii</taxon>
        <taxon>Teleostei</taxon>
        <taxon>Neoteleostei</taxon>
        <taxon>Acanthomorphata</taxon>
        <taxon>Eupercaria</taxon>
        <taxon>Spariformes</taxon>
        <taxon>Sparidae</taxon>
        <taxon>Sparus</taxon>
    </lineage>
</organism>
<proteinExistence type="predicted"/>
<dbReference type="PRINTS" id="PR01407">
    <property type="entry name" value="BUTYPHLNCDUF"/>
</dbReference>
<evidence type="ECO:0000256" key="8">
    <source>
        <dbReference type="SAM" id="Phobius"/>
    </source>
</evidence>
<gene>
    <name evidence="12" type="primary">LOC115572912</name>
</gene>
<accession>A0A671XZI0</accession>
<reference evidence="12" key="2">
    <citation type="submission" date="2025-08" db="UniProtKB">
        <authorList>
            <consortium name="Ensembl"/>
        </authorList>
    </citation>
    <scope>IDENTIFICATION</scope>
</reference>
<feature type="domain" description="B30.2/SPRY" evidence="11">
    <location>
        <begin position="276"/>
        <end position="471"/>
    </location>
</feature>
<dbReference type="InterPro" id="IPR006574">
    <property type="entry name" value="PRY"/>
</dbReference>
<keyword evidence="4" id="KW-0862">Zinc</keyword>
<dbReference type="SMART" id="SM00184">
    <property type="entry name" value="RING"/>
    <property type="match status" value="1"/>
</dbReference>
<keyword evidence="2" id="KW-0479">Metal-binding</keyword>
<dbReference type="Gene3D" id="4.10.830.40">
    <property type="match status" value="1"/>
</dbReference>
<dbReference type="PANTHER" id="PTHR25465:SF73">
    <property type="entry name" value="E3 UBIQUITIN_ISG15 LIGASE TRIM25 ISOFORM X1"/>
    <property type="match status" value="1"/>
</dbReference>
<evidence type="ECO:0000259" key="11">
    <source>
        <dbReference type="PROSITE" id="PS50188"/>
    </source>
</evidence>
<keyword evidence="5" id="KW-0391">Immunity</keyword>
<feature type="domain" description="B box-type" evidence="10">
    <location>
        <begin position="141"/>
        <end position="176"/>
    </location>
</feature>
<dbReference type="Pfam" id="PF13765">
    <property type="entry name" value="PRY"/>
    <property type="match status" value="1"/>
</dbReference>
<dbReference type="InParanoid" id="A0A671XZI0"/>